<comment type="similarity">
    <text evidence="4">Belongs to the DEAD box helicase family.</text>
</comment>
<dbReference type="InParanoid" id="D8QRQ6"/>
<dbReference type="EMBL" id="GL377566">
    <property type="protein sequence ID" value="EFJ36816.1"/>
    <property type="molecule type" value="Genomic_DNA"/>
</dbReference>
<dbReference type="GO" id="GO:0005730">
    <property type="term" value="C:nucleolus"/>
    <property type="evidence" value="ECO:0000318"/>
    <property type="project" value="GO_Central"/>
</dbReference>
<dbReference type="InterPro" id="IPR027417">
    <property type="entry name" value="P-loop_NTPase"/>
</dbReference>
<keyword evidence="4" id="KW-0694">RNA-binding</keyword>
<keyword evidence="6" id="KW-1185">Reference proteome</keyword>
<evidence type="ECO:0000256" key="3">
    <source>
        <dbReference type="ARBA" id="ARBA00022840"/>
    </source>
</evidence>
<dbReference type="Proteomes" id="UP000001514">
    <property type="component" value="Unassembled WGS sequence"/>
</dbReference>
<evidence type="ECO:0000313" key="6">
    <source>
        <dbReference type="Proteomes" id="UP000001514"/>
    </source>
</evidence>
<dbReference type="STRING" id="88036.D8QRQ6"/>
<dbReference type="PANTHER" id="PTHR24031">
    <property type="entry name" value="RNA HELICASE"/>
    <property type="match status" value="1"/>
</dbReference>
<keyword evidence="3 4" id="KW-0067">ATP-binding</keyword>
<dbReference type="Gramene" id="EFJ36816">
    <property type="protein sequence ID" value="EFJ36816"/>
    <property type="gene ID" value="SELMODRAFT_403534"/>
</dbReference>
<comment type="domain">
    <text evidence="4">The Q motif is unique to and characteristic of the DEAD box family of RNA helicases and controls ATP binding and hydrolysis.</text>
</comment>
<keyword evidence="4" id="KW-0347">Helicase</keyword>
<dbReference type="AlphaFoldDB" id="D8QRQ6"/>
<dbReference type="GO" id="GO:0003723">
    <property type="term" value="F:RNA binding"/>
    <property type="evidence" value="ECO:0007669"/>
    <property type="project" value="UniProtKB-UniRule"/>
</dbReference>
<keyword evidence="2 4" id="KW-0378">Hydrolase</keyword>
<dbReference type="HOGENOM" id="CLU_034152_0_0_1"/>
<evidence type="ECO:0000313" key="5">
    <source>
        <dbReference type="EMBL" id="EFJ36816.1"/>
    </source>
</evidence>
<dbReference type="Gene3D" id="3.40.50.300">
    <property type="entry name" value="P-loop containing nucleotide triphosphate hydrolases"/>
    <property type="match status" value="1"/>
</dbReference>
<dbReference type="SUPFAM" id="SSF52540">
    <property type="entry name" value="P-loop containing nucleoside triphosphate hydrolases"/>
    <property type="match status" value="1"/>
</dbReference>
<evidence type="ECO:0000256" key="1">
    <source>
        <dbReference type="ARBA" id="ARBA00022741"/>
    </source>
</evidence>
<dbReference type="eggNOG" id="KOG0327">
    <property type="taxonomic scope" value="Eukaryota"/>
</dbReference>
<comment type="catalytic activity">
    <reaction evidence="4">
        <text>ATP + H2O = ADP + phosphate + H(+)</text>
        <dbReference type="Rhea" id="RHEA:13065"/>
        <dbReference type="ChEBI" id="CHEBI:15377"/>
        <dbReference type="ChEBI" id="CHEBI:15378"/>
        <dbReference type="ChEBI" id="CHEBI:30616"/>
        <dbReference type="ChEBI" id="CHEBI:43474"/>
        <dbReference type="ChEBI" id="CHEBI:456216"/>
        <dbReference type="EC" id="3.6.4.13"/>
    </reaction>
</comment>
<name>D8QRQ6_SELML</name>
<proteinExistence type="inferred from homology"/>
<organism evidence="6">
    <name type="scientific">Selaginella moellendorffii</name>
    <name type="common">Spikemoss</name>
    <dbReference type="NCBI Taxonomy" id="88036"/>
    <lineage>
        <taxon>Eukaryota</taxon>
        <taxon>Viridiplantae</taxon>
        <taxon>Streptophyta</taxon>
        <taxon>Embryophyta</taxon>
        <taxon>Tracheophyta</taxon>
        <taxon>Lycopodiopsida</taxon>
        <taxon>Selaginellales</taxon>
        <taxon>Selaginellaceae</taxon>
        <taxon>Selaginella</taxon>
    </lineage>
</organism>
<sequence>MEDPVCFHRQAAAALELLVPSSIPCLRQSVLSRRQAPIQSQREPDAFSLEDFLFGYHGIILNCSVVPGDLSKHNVWEDICSIYQEIRCKDFKDAPPPVKAVRLLELLLRLVRPRSNVLDNVLVVTAPDNVRHFVEVLRCYYHPWTLVGSMEEHQWMLDRLDIVVASPREARKLKASITLLALVLVDDDKPEFFSQVMDLVESLLSFSLPTSLKSSPCRPAKVDVINYLAPWKAVNMSKELRRAIELSIPEAACCSGLLDPCFRNAVQMFSVFRRNVVCQDWSGIVAFMPGLIPDSTSTASIVLAPGHRIPQLAELLQAFVDGLGLFEVQVACLPAITNELSPRIVLGTPDRMHEALCGGSTTWKPHRAVLVETDVILSTHKVHVEAICSNLWSHDVILGIHSLDPSPDVEDIVTRFCKGETTRIPRPGITLSSVKHFYAAVKSASDKLAKLGEVWKLFRTRSDTVTVYCNSVSQVELVASGMESAGFEVAATHTGMPKHCIEETNRAFCQRGLLLITNIIYSGGRQHVINFDMPESADEYLARAGVQSRLWTRKVVSICSELEVCLLHEFERSLGFEADLLVARDHRLNGKKPPRLEIGKRKNNVTGSLDEKGGEPALSLKFVCCTSLRGALVSRLISWLQETIV</sequence>
<evidence type="ECO:0000256" key="2">
    <source>
        <dbReference type="ARBA" id="ARBA00022801"/>
    </source>
</evidence>
<dbReference type="GO" id="GO:0003724">
    <property type="term" value="F:RNA helicase activity"/>
    <property type="evidence" value="ECO:0007669"/>
    <property type="project" value="UniProtKB-EC"/>
</dbReference>
<keyword evidence="1 4" id="KW-0547">Nucleotide-binding</keyword>
<protein>
    <recommendedName>
        <fullName evidence="4">ATP-dependent RNA helicase</fullName>
        <ecNumber evidence="4">3.6.4.13</ecNumber>
    </recommendedName>
</protein>
<reference evidence="5 6" key="1">
    <citation type="journal article" date="2011" name="Science">
        <title>The Selaginella genome identifies genetic changes associated with the evolution of vascular plants.</title>
        <authorList>
            <person name="Banks J.A."/>
            <person name="Nishiyama T."/>
            <person name="Hasebe M."/>
            <person name="Bowman J.L."/>
            <person name="Gribskov M."/>
            <person name="dePamphilis C."/>
            <person name="Albert V.A."/>
            <person name="Aono N."/>
            <person name="Aoyama T."/>
            <person name="Ambrose B.A."/>
            <person name="Ashton N.W."/>
            <person name="Axtell M.J."/>
            <person name="Barker E."/>
            <person name="Barker M.S."/>
            <person name="Bennetzen J.L."/>
            <person name="Bonawitz N.D."/>
            <person name="Chapple C."/>
            <person name="Cheng C."/>
            <person name="Correa L.G."/>
            <person name="Dacre M."/>
            <person name="DeBarry J."/>
            <person name="Dreyer I."/>
            <person name="Elias M."/>
            <person name="Engstrom E.M."/>
            <person name="Estelle M."/>
            <person name="Feng L."/>
            <person name="Finet C."/>
            <person name="Floyd S.K."/>
            <person name="Frommer W.B."/>
            <person name="Fujita T."/>
            <person name="Gramzow L."/>
            <person name="Gutensohn M."/>
            <person name="Harholt J."/>
            <person name="Hattori M."/>
            <person name="Heyl A."/>
            <person name="Hirai T."/>
            <person name="Hiwatashi Y."/>
            <person name="Ishikawa M."/>
            <person name="Iwata M."/>
            <person name="Karol K.G."/>
            <person name="Koehler B."/>
            <person name="Kolukisaoglu U."/>
            <person name="Kubo M."/>
            <person name="Kurata T."/>
            <person name="Lalonde S."/>
            <person name="Li K."/>
            <person name="Li Y."/>
            <person name="Litt A."/>
            <person name="Lyons E."/>
            <person name="Manning G."/>
            <person name="Maruyama T."/>
            <person name="Michael T.P."/>
            <person name="Mikami K."/>
            <person name="Miyazaki S."/>
            <person name="Morinaga S."/>
            <person name="Murata T."/>
            <person name="Mueller-Roeber B."/>
            <person name="Nelson D.R."/>
            <person name="Obara M."/>
            <person name="Oguri Y."/>
            <person name="Olmstead R.G."/>
            <person name="Onodera N."/>
            <person name="Petersen B.L."/>
            <person name="Pils B."/>
            <person name="Prigge M."/>
            <person name="Rensing S.A."/>
            <person name="Riano-Pachon D.M."/>
            <person name="Roberts A.W."/>
            <person name="Sato Y."/>
            <person name="Scheller H.V."/>
            <person name="Schulz B."/>
            <person name="Schulz C."/>
            <person name="Shakirov E.V."/>
            <person name="Shibagaki N."/>
            <person name="Shinohara N."/>
            <person name="Shippen D.E."/>
            <person name="Soerensen I."/>
            <person name="Sotooka R."/>
            <person name="Sugimoto N."/>
            <person name="Sugita M."/>
            <person name="Sumikawa N."/>
            <person name="Tanurdzic M."/>
            <person name="Theissen G."/>
            <person name="Ulvskov P."/>
            <person name="Wakazuki S."/>
            <person name="Weng J.K."/>
            <person name="Willats W.W."/>
            <person name="Wipf D."/>
            <person name="Wolf P.G."/>
            <person name="Yang L."/>
            <person name="Zimmer A.D."/>
            <person name="Zhu Q."/>
            <person name="Mitros T."/>
            <person name="Hellsten U."/>
            <person name="Loque D."/>
            <person name="Otillar R."/>
            <person name="Salamov A."/>
            <person name="Schmutz J."/>
            <person name="Shapiro H."/>
            <person name="Lindquist E."/>
            <person name="Lucas S."/>
            <person name="Rokhsar D."/>
            <person name="Grigoriev I.V."/>
        </authorList>
    </citation>
    <scope>NUCLEOTIDE SEQUENCE [LARGE SCALE GENOMIC DNA]</scope>
</reference>
<dbReference type="KEGG" id="smo:SELMODRAFT_403534"/>
<comment type="function">
    <text evidence="4">RNA helicase.</text>
</comment>
<dbReference type="EC" id="3.6.4.13" evidence="4"/>
<dbReference type="GO" id="GO:0005524">
    <property type="term" value="F:ATP binding"/>
    <property type="evidence" value="ECO:0007669"/>
    <property type="project" value="UniProtKB-UniRule"/>
</dbReference>
<accession>D8QRQ6</accession>
<dbReference type="GO" id="GO:0016787">
    <property type="term" value="F:hydrolase activity"/>
    <property type="evidence" value="ECO:0007669"/>
    <property type="project" value="UniProtKB-KW"/>
</dbReference>
<gene>
    <name evidence="5" type="ORF">SELMODRAFT_403534</name>
</gene>
<evidence type="ECO:0000256" key="4">
    <source>
        <dbReference type="RuleBase" id="RU365068"/>
    </source>
</evidence>